<evidence type="ECO:0000256" key="8">
    <source>
        <dbReference type="PROSITE-ProRule" id="PRU01360"/>
    </source>
</evidence>
<evidence type="ECO:0000256" key="3">
    <source>
        <dbReference type="ARBA" id="ARBA00022452"/>
    </source>
</evidence>
<evidence type="ECO:0000259" key="11">
    <source>
        <dbReference type="Pfam" id="PF07715"/>
    </source>
</evidence>
<dbReference type="InterPro" id="IPR012910">
    <property type="entry name" value="Plug_dom"/>
</dbReference>
<dbReference type="CDD" id="cd01347">
    <property type="entry name" value="ligand_gated_channel"/>
    <property type="match status" value="1"/>
</dbReference>
<proteinExistence type="inferred from homology"/>
<evidence type="ECO:0000256" key="7">
    <source>
        <dbReference type="ARBA" id="ARBA00023237"/>
    </source>
</evidence>
<evidence type="ECO:0000256" key="5">
    <source>
        <dbReference type="ARBA" id="ARBA00023077"/>
    </source>
</evidence>
<comment type="similarity">
    <text evidence="8 9">Belongs to the TonB-dependent receptor family.</text>
</comment>
<keyword evidence="13" id="KW-1185">Reference proteome</keyword>
<protein>
    <submittedName>
        <fullName evidence="12">TonB-dependent receptor</fullName>
    </submittedName>
</protein>
<dbReference type="AlphaFoldDB" id="A0A7S9LUP7"/>
<evidence type="ECO:0000313" key="12">
    <source>
        <dbReference type="EMBL" id="QPH55602.1"/>
    </source>
</evidence>
<dbReference type="Gene3D" id="2.170.130.10">
    <property type="entry name" value="TonB-dependent receptor, plug domain"/>
    <property type="match status" value="1"/>
</dbReference>
<dbReference type="Pfam" id="PF07715">
    <property type="entry name" value="Plug"/>
    <property type="match status" value="1"/>
</dbReference>
<dbReference type="GO" id="GO:0009279">
    <property type="term" value="C:cell outer membrane"/>
    <property type="evidence" value="ECO:0007669"/>
    <property type="project" value="UniProtKB-SubCell"/>
</dbReference>
<reference evidence="12 13" key="1">
    <citation type="submission" date="2020-11" db="EMBL/GenBank/DDBJ databases">
        <title>Description of Pontivivens ytuae sp. nov. isolated from deep sea sediment of Mariana Trench.</title>
        <authorList>
            <person name="Wang Z."/>
            <person name="Sun Q.-L."/>
            <person name="Xu X.-D."/>
            <person name="Tang Y.-Z."/>
            <person name="Zhang J."/>
        </authorList>
    </citation>
    <scope>NUCLEOTIDE SEQUENCE [LARGE SCALE GENOMIC DNA]</scope>
    <source>
        <strain evidence="12 13">MT2928</strain>
    </source>
</reference>
<dbReference type="KEGG" id="poz:I0K15_07680"/>
<keyword evidence="3 8" id="KW-1134">Transmembrane beta strand</keyword>
<keyword evidence="2 8" id="KW-0813">Transport</keyword>
<dbReference type="PANTHER" id="PTHR30069:SF42">
    <property type="entry name" value="FERRIC AEROBACTIN RECEPTOR"/>
    <property type="match status" value="1"/>
</dbReference>
<evidence type="ECO:0000256" key="1">
    <source>
        <dbReference type="ARBA" id="ARBA00004571"/>
    </source>
</evidence>
<dbReference type="EMBL" id="CP064942">
    <property type="protein sequence ID" value="QPH55602.1"/>
    <property type="molecule type" value="Genomic_DNA"/>
</dbReference>
<gene>
    <name evidence="12" type="ORF">I0K15_07680</name>
</gene>
<dbReference type="GO" id="GO:0015344">
    <property type="term" value="F:siderophore uptake transmembrane transporter activity"/>
    <property type="evidence" value="ECO:0007669"/>
    <property type="project" value="TreeGrafter"/>
</dbReference>
<dbReference type="InterPro" id="IPR037066">
    <property type="entry name" value="Plug_dom_sf"/>
</dbReference>
<evidence type="ECO:0000259" key="10">
    <source>
        <dbReference type="Pfam" id="PF00593"/>
    </source>
</evidence>
<evidence type="ECO:0000256" key="9">
    <source>
        <dbReference type="RuleBase" id="RU003357"/>
    </source>
</evidence>
<evidence type="ECO:0000256" key="2">
    <source>
        <dbReference type="ARBA" id="ARBA00022448"/>
    </source>
</evidence>
<feature type="domain" description="TonB-dependent receptor plug" evidence="11">
    <location>
        <begin position="47"/>
        <end position="150"/>
    </location>
</feature>
<dbReference type="Pfam" id="PF00593">
    <property type="entry name" value="TonB_dep_Rec_b-barrel"/>
    <property type="match status" value="1"/>
</dbReference>
<evidence type="ECO:0000256" key="4">
    <source>
        <dbReference type="ARBA" id="ARBA00022692"/>
    </source>
</evidence>
<organism evidence="12 13">
    <name type="scientific">Pontivivens ytuae</name>
    <dbReference type="NCBI Taxonomy" id="2789856"/>
    <lineage>
        <taxon>Bacteria</taxon>
        <taxon>Pseudomonadati</taxon>
        <taxon>Pseudomonadota</taxon>
        <taxon>Alphaproteobacteria</taxon>
        <taxon>Rhodobacterales</taxon>
        <taxon>Paracoccaceae</taxon>
        <taxon>Pontivivens</taxon>
    </lineage>
</organism>
<dbReference type="RefSeq" id="WP_196104864.1">
    <property type="nucleotide sequence ID" value="NZ_CP064942.1"/>
</dbReference>
<comment type="subcellular location">
    <subcellularLocation>
        <location evidence="1 8">Cell outer membrane</location>
        <topology evidence="1 8">Multi-pass membrane protein</topology>
    </subcellularLocation>
</comment>
<keyword evidence="12" id="KW-0675">Receptor</keyword>
<sequence>MTRFQGLPATALAVLWGTTSVVAQGAEEPVLLDEVVIQALRTGGTESSIPGAVQVIEGEQVRQRIRQGRDLADVLGDLVPGLAPSNGTIGGASQTLRGRNTQILIDGVARTSELRGFDREFSTIDPNSIERIEVVKGSTARFGNGATGGIVNIVTSSPDAGFRTTIEGRLSTQSESDSRAADLFVAQDAQFGDFGVRVEASGRDVDNRFDGDGDRIPPDPIIGQGNADNLERYTLGSTLTWQRGASDLRLRLDAYELEQDIDFFTDYGTDPVSLTDRPYDGEPVRDEGQSASVRYSYSDTPIGEVELSAFVTDVDRRAAFAEPGPQNTLYYTTGPGSITQSDDAQTELFTTTYGASVTVRTPLDGVISGAGLTWGLDYARDDVEQELIDGTPIIAPMEQDSFAAFVQLEAPIGSRLTFSGGVRAERFDLTVEDFVRPDAAQLGTTGATALPALNVEGGEFDYDAVVGNAGLVFEATDEIDLYAGFSQGFSVPDVGAFTRRAVLPGALALAPGQTISFEDIEPDAQIVDTYQIGVRFDQDAISVDASAFFSTSDEGVTFDSATNELSQQKEEIYGAEISLSYAVRPAWLLGAELAYIEGEFDDDDDGSVETPLPNNRIPAPFTATLSTDYLFANGASLLGELVYASGRDEGDEPELDDMVTVNFGGAYPVGTGDITFGISNLFDRQQDNNTASSVRTDPLTGGGVYVADEGRRFSLGYSATF</sequence>
<keyword evidence="4 8" id="KW-0812">Transmembrane</keyword>
<feature type="domain" description="TonB-dependent receptor-like beta-barrel" evidence="10">
    <location>
        <begin position="240"/>
        <end position="681"/>
    </location>
</feature>
<dbReference type="InterPro" id="IPR039426">
    <property type="entry name" value="TonB-dep_rcpt-like"/>
</dbReference>
<dbReference type="PANTHER" id="PTHR30069">
    <property type="entry name" value="TONB-DEPENDENT OUTER MEMBRANE RECEPTOR"/>
    <property type="match status" value="1"/>
</dbReference>
<dbReference type="InterPro" id="IPR000531">
    <property type="entry name" value="Beta-barrel_TonB"/>
</dbReference>
<dbReference type="Gene3D" id="2.40.170.20">
    <property type="entry name" value="TonB-dependent receptor, beta-barrel domain"/>
    <property type="match status" value="1"/>
</dbReference>
<dbReference type="SUPFAM" id="SSF56935">
    <property type="entry name" value="Porins"/>
    <property type="match status" value="1"/>
</dbReference>
<accession>A0A7S9LUP7</accession>
<keyword evidence="7 8" id="KW-0998">Cell outer membrane</keyword>
<evidence type="ECO:0000256" key="6">
    <source>
        <dbReference type="ARBA" id="ARBA00023136"/>
    </source>
</evidence>
<dbReference type="Proteomes" id="UP000594800">
    <property type="component" value="Chromosome"/>
</dbReference>
<keyword evidence="6 8" id="KW-0472">Membrane</keyword>
<dbReference type="PROSITE" id="PS52016">
    <property type="entry name" value="TONB_DEPENDENT_REC_3"/>
    <property type="match status" value="1"/>
</dbReference>
<evidence type="ECO:0000313" key="13">
    <source>
        <dbReference type="Proteomes" id="UP000594800"/>
    </source>
</evidence>
<name>A0A7S9LUP7_9RHOB</name>
<keyword evidence="5 9" id="KW-0798">TonB box</keyword>
<dbReference type="GO" id="GO:0044718">
    <property type="term" value="P:siderophore transmembrane transport"/>
    <property type="evidence" value="ECO:0007669"/>
    <property type="project" value="TreeGrafter"/>
</dbReference>
<dbReference type="InterPro" id="IPR036942">
    <property type="entry name" value="Beta-barrel_TonB_sf"/>
</dbReference>